<dbReference type="RefSeq" id="WP_229484619.1">
    <property type="nucleotide sequence ID" value="NZ_JAIVFQ010000012.1"/>
</dbReference>
<gene>
    <name evidence="2" type="ORF">LC586_11295</name>
</gene>
<dbReference type="InterPro" id="IPR029471">
    <property type="entry name" value="HNH_5"/>
</dbReference>
<keyword evidence="3" id="KW-1185">Reference proteome</keyword>
<protein>
    <submittedName>
        <fullName evidence="2">HNH endonuclease</fullName>
    </submittedName>
</protein>
<dbReference type="EMBL" id="JAIVFQ010000012">
    <property type="protein sequence ID" value="MCC5599800.1"/>
    <property type="molecule type" value="Genomic_DNA"/>
</dbReference>
<dbReference type="Proteomes" id="UP001199525">
    <property type="component" value="Unassembled WGS sequence"/>
</dbReference>
<name>A0ABS8I6H5_9NOSO</name>
<dbReference type="Pfam" id="PF14279">
    <property type="entry name" value="HNH_5"/>
    <property type="match status" value="1"/>
</dbReference>
<keyword evidence="2" id="KW-0378">Hydrolase</keyword>
<proteinExistence type="predicted"/>
<evidence type="ECO:0000259" key="1">
    <source>
        <dbReference type="Pfam" id="PF14279"/>
    </source>
</evidence>
<evidence type="ECO:0000313" key="3">
    <source>
        <dbReference type="Proteomes" id="UP001199525"/>
    </source>
</evidence>
<keyword evidence="2" id="KW-0255">Endonuclease</keyword>
<keyword evidence="2" id="KW-0540">Nuclease</keyword>
<feature type="domain" description="HNH endonuclease 5" evidence="1">
    <location>
        <begin position="47"/>
        <end position="88"/>
    </location>
</feature>
<dbReference type="GO" id="GO:0004519">
    <property type="term" value="F:endonuclease activity"/>
    <property type="evidence" value="ECO:0007669"/>
    <property type="project" value="UniProtKB-KW"/>
</dbReference>
<comment type="caution">
    <text evidence="2">The sequence shown here is derived from an EMBL/GenBank/DDBJ whole genome shotgun (WGS) entry which is preliminary data.</text>
</comment>
<sequence>MSTCYVCECRIINRSTVEAVTFAIVLVAVEGFYHFMSLLLHKYPTISNVYREHIILNSIGGKLISPSIICQSCAPEFDSIDTSLSNQLNFFGLMLNIKRDRGENPPVKARIIRTGDEISLNAGGKPVLIRPIIKENQHDGSISIGARDRKEMRIALKGLKRKYSFNKDIEALLNQANSEASYFDEPVNYNLLIDSEKQFRAICKMIVNFYMHNNGNREQILHLIPYIKDGRQQNCVWYYYPFDNLDLDKEPVQILHHLFIKTNSNEKLMYGFVELFSTFKFLILMSKNYIGDSLQYSYCFDVLARTPIASILDISLSRDSVLNIVESRENKLEQLKSNLNKFMLFINKKQANDCISHITQKAIDTSFNGLADGSVPSNDMMRALIENVSEEFAKFFHSQIQFSQENFPANNNYSGDD</sequence>
<accession>A0ABS8I6H5</accession>
<reference evidence="2 3" key="1">
    <citation type="journal article" date="2021" name="Microorganisms">
        <title>Genome Evolution of Filamentous Cyanobacterium Nostoc Species: From Facultative Symbiosis to Free Living.</title>
        <authorList>
            <person name="Huo D."/>
            <person name="Li H."/>
            <person name="Cai F."/>
            <person name="Guo X."/>
            <person name="Qiao Z."/>
            <person name="Wang W."/>
            <person name="Yu G."/>
            <person name="Li R."/>
        </authorList>
    </citation>
    <scope>NUCLEOTIDE SEQUENCE [LARGE SCALE GENOMIC DNA]</scope>
    <source>
        <strain evidence="2 3">CHAB 5714</strain>
    </source>
</reference>
<organism evidence="2 3">
    <name type="scientific">Nostoc favosum CHAB5714</name>
    <dbReference type="NCBI Taxonomy" id="2780399"/>
    <lineage>
        <taxon>Bacteria</taxon>
        <taxon>Bacillati</taxon>
        <taxon>Cyanobacteriota</taxon>
        <taxon>Cyanophyceae</taxon>
        <taxon>Nostocales</taxon>
        <taxon>Nostocaceae</taxon>
        <taxon>Nostoc</taxon>
        <taxon>Nostoc favosum</taxon>
    </lineage>
</organism>
<evidence type="ECO:0000313" key="2">
    <source>
        <dbReference type="EMBL" id="MCC5599800.1"/>
    </source>
</evidence>